<dbReference type="Gene3D" id="3.55.50.30">
    <property type="match status" value="1"/>
</dbReference>
<organism evidence="18 19">
    <name type="scientific">Paludibacterium paludis</name>
    <dbReference type="NCBI Taxonomy" id="1225769"/>
    <lineage>
        <taxon>Bacteria</taxon>
        <taxon>Pseudomonadati</taxon>
        <taxon>Pseudomonadota</taxon>
        <taxon>Betaproteobacteria</taxon>
        <taxon>Neisseriales</taxon>
        <taxon>Chromobacteriaceae</taxon>
        <taxon>Paludibacterium</taxon>
    </lineage>
</organism>
<evidence type="ECO:0000256" key="1">
    <source>
        <dbReference type="ARBA" id="ARBA00004571"/>
    </source>
</evidence>
<evidence type="ECO:0000256" key="4">
    <source>
        <dbReference type="ARBA" id="ARBA00022452"/>
    </source>
</evidence>
<dbReference type="GO" id="GO:0015891">
    <property type="term" value="P:siderophore transport"/>
    <property type="evidence" value="ECO:0007669"/>
    <property type="project" value="InterPro"/>
</dbReference>
<dbReference type="CDD" id="cd01347">
    <property type="entry name" value="ligand_gated_channel"/>
    <property type="match status" value="1"/>
</dbReference>
<feature type="domain" description="Secretin/TonB short N-terminal" evidence="17">
    <location>
        <begin position="63"/>
        <end position="114"/>
    </location>
</feature>
<dbReference type="InterPro" id="IPR037066">
    <property type="entry name" value="Plug_dom_sf"/>
</dbReference>
<dbReference type="RefSeq" id="WP_189532064.1">
    <property type="nucleotide sequence ID" value="NZ_BMYX01000004.1"/>
</dbReference>
<evidence type="ECO:0000256" key="9">
    <source>
        <dbReference type="ARBA" id="ARBA00023065"/>
    </source>
</evidence>
<evidence type="ECO:0000256" key="5">
    <source>
        <dbReference type="ARBA" id="ARBA00022496"/>
    </source>
</evidence>
<evidence type="ECO:0000256" key="11">
    <source>
        <dbReference type="ARBA" id="ARBA00023136"/>
    </source>
</evidence>
<sequence length="800" mass="85531">MQLPSRRPTGRPRAVSRMAAAIHFAFVPLLGLSVSAHADSIRYSVPPGRLAEVLNQFANQSGVTLAIDADTLRGQTSPGLNGRFTIDQGFDTLLTGSGYTVARTSAGYILVASPGAGGTQLPEVKVIAVAKNGELPGVAPGGQVAKGSRLGILGNRSVMDTPFNTTSYTARLMQDQQARTVSDVLVNDPSVRFMTPSGHLYENYSIRGFDVLSGEVALNGMYGLAPMGHVPTEFIERVELLKGPEALLTGMAPDGGVGGLINLVPKRAGDTPLTRWTTRFTSGSEVGNHLDVARRYGENQAFGVRFNGSYRDGKQGVQDQSKRSRLGALALDYAGERLRASLDTYWNVESMSGGSPMMASFGSTNVPKAPDAKTNILAGIHGEMDSTAIAARAEYDLGDALTAYAGAGTQRYRYHGFLNGTRAGRVDAQGDYTGETYFQRGYTDALSAEAGLRSRLNTGGVGHQWVAGATWLDLESGVAVGYGDPYASNIYHPARPILAKDPGAAPKTSASTLYSLSLADTLSFAGDRVQLTLGLRNQHIRSKSYNGKTGAQTSDYDKSALTPALAVVVKPRDGLSLYANYIEGLSRGDTVNDMAARNYGEVFAPYKTRQMEAGVKWDNGMLTHTVSLFQITRPSMLKNSATNTYSADARQRNRGLEWNVSGKVAPRLSVLGGMTFLQARLTKTANGQNDGKTAFGSPTWQTTLGLDWETPWLSGLGLSARTIHVGRQYLNAANTQTLPAWTRLDLGARYSMTWAGKDVILRAGVINVANTNAWAGTYHAEGYATQGTPRTVQLSATVDF</sequence>
<comment type="similarity">
    <text evidence="2 14 16">Belongs to the TonB-dependent receptor family.</text>
</comment>
<evidence type="ECO:0000313" key="19">
    <source>
        <dbReference type="Proteomes" id="UP000645257"/>
    </source>
</evidence>
<keyword evidence="3 14" id="KW-0813">Transport</keyword>
<evidence type="ECO:0000256" key="16">
    <source>
        <dbReference type="RuleBase" id="RU003357"/>
    </source>
</evidence>
<dbReference type="GO" id="GO:0015344">
    <property type="term" value="F:siderophore uptake transmembrane transporter activity"/>
    <property type="evidence" value="ECO:0007669"/>
    <property type="project" value="TreeGrafter"/>
</dbReference>
<protein>
    <submittedName>
        <fullName evidence="18">Ferric-mycobactin receptor FemA</fullName>
    </submittedName>
</protein>
<dbReference type="InterPro" id="IPR011662">
    <property type="entry name" value="Secretin/TonB_short_N"/>
</dbReference>
<evidence type="ECO:0000256" key="14">
    <source>
        <dbReference type="PROSITE-ProRule" id="PRU01360"/>
    </source>
</evidence>
<dbReference type="GO" id="GO:0038023">
    <property type="term" value="F:signaling receptor activity"/>
    <property type="evidence" value="ECO:0007669"/>
    <property type="project" value="InterPro"/>
</dbReference>
<evidence type="ECO:0000256" key="8">
    <source>
        <dbReference type="ARBA" id="ARBA00023004"/>
    </source>
</evidence>
<keyword evidence="19" id="KW-1185">Reference proteome</keyword>
<dbReference type="NCBIfam" id="TIGR01783">
    <property type="entry name" value="TonB-siderophor"/>
    <property type="match status" value="1"/>
</dbReference>
<dbReference type="Pfam" id="PF07660">
    <property type="entry name" value="STN"/>
    <property type="match status" value="1"/>
</dbReference>
<dbReference type="PROSITE" id="PS52016">
    <property type="entry name" value="TONB_DEPENDENT_REC_3"/>
    <property type="match status" value="1"/>
</dbReference>
<keyword evidence="11 14" id="KW-0472">Membrane</keyword>
<keyword evidence="5" id="KW-0410">Iron transport</keyword>
<reference evidence="18" key="1">
    <citation type="journal article" date="2014" name="Int. J. Syst. Evol. Microbiol.">
        <title>Complete genome sequence of Corynebacterium casei LMG S-19264T (=DSM 44701T), isolated from a smear-ripened cheese.</title>
        <authorList>
            <consortium name="US DOE Joint Genome Institute (JGI-PGF)"/>
            <person name="Walter F."/>
            <person name="Albersmeier A."/>
            <person name="Kalinowski J."/>
            <person name="Ruckert C."/>
        </authorList>
    </citation>
    <scope>NUCLEOTIDE SEQUENCE</scope>
    <source>
        <strain evidence="18">KCTC 32182</strain>
    </source>
</reference>
<keyword evidence="8" id="KW-0408">Iron</keyword>
<dbReference type="EMBL" id="BMYX01000004">
    <property type="protein sequence ID" value="GGY09900.1"/>
    <property type="molecule type" value="Genomic_DNA"/>
</dbReference>
<gene>
    <name evidence="18" type="primary">femA</name>
    <name evidence="18" type="ORF">GCM10011289_10990</name>
</gene>
<dbReference type="InterPro" id="IPR036942">
    <property type="entry name" value="Beta-barrel_TonB_sf"/>
</dbReference>
<name>A0A918NZY4_9NEIS</name>
<dbReference type="InterPro" id="IPR012910">
    <property type="entry name" value="Plug_dom"/>
</dbReference>
<evidence type="ECO:0000256" key="15">
    <source>
        <dbReference type="PROSITE-ProRule" id="PRU10144"/>
    </source>
</evidence>
<accession>A0A918NZY4</accession>
<dbReference type="InterPro" id="IPR010105">
    <property type="entry name" value="TonB_sidphr_rcpt"/>
</dbReference>
<evidence type="ECO:0000256" key="6">
    <source>
        <dbReference type="ARBA" id="ARBA00022692"/>
    </source>
</evidence>
<keyword evidence="12 18" id="KW-0675">Receptor</keyword>
<dbReference type="PROSITE" id="PS01156">
    <property type="entry name" value="TONB_DEPENDENT_REC_2"/>
    <property type="match status" value="1"/>
</dbReference>
<comment type="caution">
    <text evidence="18">The sequence shown here is derived from an EMBL/GenBank/DDBJ whole genome shotgun (WGS) entry which is preliminary data.</text>
</comment>
<keyword evidence="9" id="KW-0406">Ion transport</keyword>
<dbReference type="AlphaFoldDB" id="A0A918NZY4"/>
<keyword evidence="7" id="KW-0732">Signal</keyword>
<evidence type="ECO:0000256" key="2">
    <source>
        <dbReference type="ARBA" id="ARBA00009810"/>
    </source>
</evidence>
<keyword evidence="10 16" id="KW-0798">TonB box</keyword>
<dbReference type="Gene3D" id="2.170.130.10">
    <property type="entry name" value="TonB-dependent receptor, plug domain"/>
    <property type="match status" value="1"/>
</dbReference>
<evidence type="ECO:0000259" key="17">
    <source>
        <dbReference type="SMART" id="SM00965"/>
    </source>
</evidence>
<dbReference type="InterPro" id="IPR000531">
    <property type="entry name" value="Beta-barrel_TonB"/>
</dbReference>
<dbReference type="Pfam" id="PF07715">
    <property type="entry name" value="Plug"/>
    <property type="match status" value="1"/>
</dbReference>
<keyword evidence="13 14" id="KW-0998">Cell outer membrane</keyword>
<keyword evidence="4 14" id="KW-1134">Transmembrane beta strand</keyword>
<evidence type="ECO:0000256" key="12">
    <source>
        <dbReference type="ARBA" id="ARBA00023170"/>
    </source>
</evidence>
<dbReference type="SUPFAM" id="SSF56935">
    <property type="entry name" value="Porins"/>
    <property type="match status" value="1"/>
</dbReference>
<proteinExistence type="inferred from homology"/>
<comment type="subcellular location">
    <subcellularLocation>
        <location evidence="1 14">Cell outer membrane</location>
        <topology evidence="1 14">Multi-pass membrane protein</topology>
    </subcellularLocation>
</comment>
<dbReference type="PANTHER" id="PTHR32552">
    <property type="entry name" value="FERRICHROME IRON RECEPTOR-RELATED"/>
    <property type="match status" value="1"/>
</dbReference>
<evidence type="ECO:0000256" key="7">
    <source>
        <dbReference type="ARBA" id="ARBA00022729"/>
    </source>
</evidence>
<evidence type="ECO:0000313" key="18">
    <source>
        <dbReference type="EMBL" id="GGY09900.1"/>
    </source>
</evidence>
<evidence type="ECO:0000256" key="3">
    <source>
        <dbReference type="ARBA" id="ARBA00022448"/>
    </source>
</evidence>
<dbReference type="InterPro" id="IPR010917">
    <property type="entry name" value="TonB_rcpt_CS"/>
</dbReference>
<evidence type="ECO:0000256" key="10">
    <source>
        <dbReference type="ARBA" id="ARBA00023077"/>
    </source>
</evidence>
<dbReference type="GO" id="GO:0009279">
    <property type="term" value="C:cell outer membrane"/>
    <property type="evidence" value="ECO:0007669"/>
    <property type="project" value="UniProtKB-SubCell"/>
</dbReference>
<dbReference type="Proteomes" id="UP000645257">
    <property type="component" value="Unassembled WGS sequence"/>
</dbReference>
<evidence type="ECO:0000256" key="13">
    <source>
        <dbReference type="ARBA" id="ARBA00023237"/>
    </source>
</evidence>
<dbReference type="InterPro" id="IPR039426">
    <property type="entry name" value="TonB-dep_rcpt-like"/>
</dbReference>
<keyword evidence="6 14" id="KW-0812">Transmembrane</keyword>
<dbReference type="SMART" id="SM00965">
    <property type="entry name" value="STN"/>
    <property type="match status" value="1"/>
</dbReference>
<dbReference type="Pfam" id="PF00593">
    <property type="entry name" value="TonB_dep_Rec_b-barrel"/>
    <property type="match status" value="1"/>
</dbReference>
<dbReference type="Gene3D" id="2.40.170.20">
    <property type="entry name" value="TonB-dependent receptor, beta-barrel domain"/>
    <property type="match status" value="1"/>
</dbReference>
<feature type="short sequence motif" description="TonB C-terminal box" evidence="15">
    <location>
        <begin position="783"/>
        <end position="800"/>
    </location>
</feature>
<dbReference type="PANTHER" id="PTHR32552:SF82">
    <property type="entry name" value="FCUA PROTEIN"/>
    <property type="match status" value="1"/>
</dbReference>
<reference evidence="18" key="2">
    <citation type="submission" date="2020-09" db="EMBL/GenBank/DDBJ databases">
        <authorList>
            <person name="Sun Q."/>
            <person name="Kim S."/>
        </authorList>
    </citation>
    <scope>NUCLEOTIDE SEQUENCE</scope>
    <source>
        <strain evidence="18">KCTC 32182</strain>
    </source>
</reference>